<keyword evidence="1" id="KW-0808">Transferase</keyword>
<dbReference type="EMBL" id="AP009510">
    <property type="protein sequence ID" value="BAG14183.2"/>
    <property type="molecule type" value="Genomic_DNA"/>
</dbReference>
<evidence type="ECO:0000313" key="2">
    <source>
        <dbReference type="Proteomes" id="UP000001691"/>
    </source>
</evidence>
<keyword evidence="2" id="KW-1185">Reference proteome</keyword>
<gene>
    <name evidence="1" type="ordered locus">TGRD_689</name>
</gene>
<accession>A0ACA8KPU9</accession>
<organism evidence="1 2">
    <name type="scientific">Endomicrobium trichonymphae</name>
    <dbReference type="NCBI Taxonomy" id="1408204"/>
    <lineage>
        <taxon>Bacteria</taxon>
        <taxon>Pseudomonadati</taxon>
        <taxon>Elusimicrobiota</taxon>
        <taxon>Endomicrobiia</taxon>
        <taxon>Endomicrobiales</taxon>
        <taxon>Endomicrobiaceae</taxon>
        <taxon>Candidatus Endomicrobiellum</taxon>
    </lineage>
</organism>
<proteinExistence type="predicted"/>
<keyword evidence="1" id="KW-0418">Kinase</keyword>
<protein>
    <submittedName>
        <fullName evidence="1">Pyruvate kinase</fullName>
    </submittedName>
</protein>
<reference evidence="2" key="1">
    <citation type="journal article" date="2008" name="Proc. Natl. Acad. Sci. U.S.A.">
        <title>Complete genome of the uncultured termite group 1 bacteria in a single host protist cell.</title>
        <authorList>
            <person name="Hongoh Y."/>
            <person name="Sharma V.K."/>
            <person name="Prakash T."/>
            <person name="Noda S."/>
            <person name="Taylor T.D."/>
            <person name="Kudo T."/>
            <person name="Sakaki Y."/>
            <person name="Toyoda A."/>
            <person name="Hattori M."/>
            <person name="Ohkuma M."/>
        </authorList>
    </citation>
    <scope>NUCLEOTIDE SEQUENCE [LARGE SCALE GENOMIC DNA]</scope>
    <source>
        <strain evidence="2">Rs-D17 genomovar Ri2008</strain>
    </source>
</reference>
<sequence length="344" mass="38510">MTKTGIICTMGPSTRSLQVLKKMSDSGMTVVRLNFSHGTCDEHEEDLSLIKLLNKKYKKNVKILADLEGHRIRIGKIKGGKAELKKKQKLILTNKKIVGNNKEISIDYSNSLTDIKKGFTIFIDDGNLTFKVLSSKKDELVTEVQMDYVLKTHKGVNIPQADLKFPLIEEKDHEDMLFAVKHNVNFVANSFVRNAADMKPLADILKSGKNTTCKLIAKIEDKAGIDNLIQIFEACDGVMVARGDMGISIPLWTVPATQKYIIKKCTEYKRFVITATQMLESMIKNPIPTRAEVSDVANAIIDGTDYVMLSAETAIGKYPDKAVEIMKNIIKFTEENNSIFDETK</sequence>
<evidence type="ECO:0000313" key="1">
    <source>
        <dbReference type="EMBL" id="BAG14183.2"/>
    </source>
</evidence>
<name>A0ACA8KPU9_ENDTX</name>
<dbReference type="Proteomes" id="UP000001691">
    <property type="component" value="Chromosome"/>
</dbReference>
<keyword evidence="1" id="KW-0670">Pyruvate</keyword>